<feature type="transmembrane region" description="Helical" evidence="1">
    <location>
        <begin position="178"/>
        <end position="199"/>
    </location>
</feature>
<keyword evidence="1" id="KW-0472">Membrane</keyword>
<feature type="domain" description="DUF2510" evidence="2">
    <location>
        <begin position="86"/>
        <end position="115"/>
    </location>
</feature>
<evidence type="ECO:0000256" key="1">
    <source>
        <dbReference type="SAM" id="Phobius"/>
    </source>
</evidence>
<keyword evidence="4" id="KW-1185">Reference proteome</keyword>
<dbReference type="EMBL" id="VJXX01000003">
    <property type="protein sequence ID" value="MPY11229.1"/>
    <property type="molecule type" value="Genomic_DNA"/>
</dbReference>
<comment type="caution">
    <text evidence="3">The sequence shown here is derived from an EMBL/GenBank/DDBJ whole genome shotgun (WGS) entry which is preliminary data.</text>
</comment>
<dbReference type="AlphaFoldDB" id="A0A7X1TNX5"/>
<accession>A0A7X1TNX5</accession>
<protein>
    <submittedName>
        <fullName evidence="3">DUF2510 domain-containing protein</fullName>
    </submittedName>
</protein>
<evidence type="ECO:0000313" key="3">
    <source>
        <dbReference type="EMBL" id="MPY11229.1"/>
    </source>
</evidence>
<gene>
    <name evidence="3" type="ORF">FNH21_10960</name>
</gene>
<keyword evidence="1" id="KW-1133">Transmembrane helix</keyword>
<organism evidence="3 4">
    <name type="scientific">Arthrobacter bussei</name>
    <dbReference type="NCBI Taxonomy" id="2594179"/>
    <lineage>
        <taxon>Bacteria</taxon>
        <taxon>Bacillati</taxon>
        <taxon>Actinomycetota</taxon>
        <taxon>Actinomycetes</taxon>
        <taxon>Micrococcales</taxon>
        <taxon>Micrococcaceae</taxon>
        <taxon>Arthrobacter</taxon>
    </lineage>
</organism>
<sequence>MDISADRRIHLQQQLEDAGFSRPDALRLARASADDPSGRRADRIAAALDELHFPAGPAAESVRARLWQDVFQGPVDDASGDAAPEPGWYAGTHDAGIERYWDGTGWTGRLAASPAGEYVADATRGTVLMIIGFCLGVVALVITPLVPGSLAVALASVVVSTIGLGSPAAALHGGVRALGTAGLVLGIIALVQVLSVHVLPGTAATPFGVMVP</sequence>
<feature type="transmembrane region" description="Helical" evidence="1">
    <location>
        <begin position="127"/>
        <end position="146"/>
    </location>
</feature>
<dbReference type="InterPro" id="IPR018929">
    <property type="entry name" value="DUF2510"/>
</dbReference>
<evidence type="ECO:0000259" key="2">
    <source>
        <dbReference type="Pfam" id="PF10708"/>
    </source>
</evidence>
<keyword evidence="1" id="KW-0812">Transmembrane</keyword>
<proteinExistence type="predicted"/>
<reference evidence="4" key="1">
    <citation type="submission" date="2019-07" db="EMBL/GenBank/DDBJ databases">
        <title>Arthrobacter KR32 sp. nov., isolated from mountain cheese made of cows milk.</title>
        <authorList>
            <person name="Flegler A."/>
        </authorList>
    </citation>
    <scope>NUCLEOTIDE SEQUENCE [LARGE SCALE GENOMIC DNA]</scope>
    <source>
        <strain evidence="4">KR32</strain>
    </source>
</reference>
<dbReference type="OrthoDB" id="5244233at2"/>
<name>A0A7X1TNX5_9MICC</name>
<feature type="transmembrane region" description="Helical" evidence="1">
    <location>
        <begin position="152"/>
        <end position="171"/>
    </location>
</feature>
<dbReference type="RefSeq" id="WP_152815413.1">
    <property type="nucleotide sequence ID" value="NZ_VJXX01000003.1"/>
</dbReference>
<evidence type="ECO:0000313" key="4">
    <source>
        <dbReference type="Proteomes" id="UP000326464"/>
    </source>
</evidence>
<dbReference type="Pfam" id="PF10708">
    <property type="entry name" value="DUF2510"/>
    <property type="match status" value="1"/>
</dbReference>
<dbReference type="Proteomes" id="UP000326464">
    <property type="component" value="Unassembled WGS sequence"/>
</dbReference>